<dbReference type="RefSeq" id="WP_258218095.1">
    <property type="nucleotide sequence ID" value="NZ_JANQBD010000048.1"/>
</dbReference>
<name>A0ABT1YU90_9BACL</name>
<accession>A0ABT1YU90</accession>
<gene>
    <name evidence="2" type="ORF">NV381_36035</name>
</gene>
<dbReference type="Proteomes" id="UP001300012">
    <property type="component" value="Unassembled WGS sequence"/>
</dbReference>
<feature type="transmembrane region" description="Helical" evidence="1">
    <location>
        <begin position="44"/>
        <end position="70"/>
    </location>
</feature>
<feature type="transmembrane region" description="Helical" evidence="1">
    <location>
        <begin position="20"/>
        <end position="38"/>
    </location>
</feature>
<evidence type="ECO:0000256" key="1">
    <source>
        <dbReference type="SAM" id="Phobius"/>
    </source>
</evidence>
<keyword evidence="3" id="KW-1185">Reference proteome</keyword>
<proteinExistence type="predicted"/>
<keyword evidence="1" id="KW-1133">Transmembrane helix</keyword>
<organism evidence="2 3">
    <name type="scientific">Paenibacillus radicis</name>
    <name type="common">ex Xue et al. 2023</name>
    <dbReference type="NCBI Taxonomy" id="2972489"/>
    <lineage>
        <taxon>Bacteria</taxon>
        <taxon>Bacillati</taxon>
        <taxon>Bacillota</taxon>
        <taxon>Bacilli</taxon>
        <taxon>Bacillales</taxon>
        <taxon>Paenibacillaceae</taxon>
        <taxon>Paenibacillus</taxon>
    </lineage>
</organism>
<evidence type="ECO:0000313" key="2">
    <source>
        <dbReference type="EMBL" id="MCR8636597.1"/>
    </source>
</evidence>
<protein>
    <recommendedName>
        <fullName evidence="4">YrhK domain-containing protein</fullName>
    </recommendedName>
</protein>
<comment type="caution">
    <text evidence="2">The sequence shown here is derived from an EMBL/GenBank/DDBJ whole genome shotgun (WGS) entry which is preliminary data.</text>
</comment>
<keyword evidence="1" id="KW-0472">Membrane</keyword>
<dbReference type="EMBL" id="JANQBD010000048">
    <property type="protein sequence ID" value="MCR8636597.1"/>
    <property type="molecule type" value="Genomic_DNA"/>
</dbReference>
<evidence type="ECO:0000313" key="3">
    <source>
        <dbReference type="Proteomes" id="UP001300012"/>
    </source>
</evidence>
<sequence length="80" mass="8800">MQIHSRAIEPTNGKNMVAQMINLLGFVVIIFGFIAGFLRLPNGILAVTFIFSGIVTGLLIVGFSEVIHLLDKINKKMNKD</sequence>
<evidence type="ECO:0008006" key="4">
    <source>
        <dbReference type="Google" id="ProtNLM"/>
    </source>
</evidence>
<reference evidence="2 3" key="1">
    <citation type="submission" date="2022-08" db="EMBL/GenBank/DDBJ databases">
        <title>Paenibacillus endoradicis sp. nov., Paenibacillus radicibacter sp. nov and Paenibacillus pararadicis sp. nov., three cold-adapted plant growth-promoting bacteria isolated from root of Larix gmelinii in Great Khingan.</title>
        <authorList>
            <person name="Xue H."/>
        </authorList>
    </citation>
    <scope>NUCLEOTIDE SEQUENCE [LARGE SCALE GENOMIC DNA]</scope>
    <source>
        <strain evidence="2 3">N5-1-1-5</strain>
    </source>
</reference>
<keyword evidence="1" id="KW-0812">Transmembrane</keyword>